<reference evidence="2 3" key="1">
    <citation type="submission" date="2016-07" db="EMBL/GenBank/DDBJ databases">
        <title>Pervasive Adenine N6-methylation of Active Genes in Fungi.</title>
        <authorList>
            <consortium name="DOE Joint Genome Institute"/>
            <person name="Mondo S.J."/>
            <person name="Dannebaum R.O."/>
            <person name="Kuo R.C."/>
            <person name="Labutti K."/>
            <person name="Haridas S."/>
            <person name="Kuo A."/>
            <person name="Salamov A."/>
            <person name="Ahrendt S.R."/>
            <person name="Lipzen A."/>
            <person name="Sullivan W."/>
            <person name="Andreopoulos W.B."/>
            <person name="Clum A."/>
            <person name="Lindquist E."/>
            <person name="Daum C."/>
            <person name="Ramamoorthy G.K."/>
            <person name="Gryganskyi A."/>
            <person name="Culley D."/>
            <person name="Magnuson J.K."/>
            <person name="James T.Y."/>
            <person name="O'Malley M.A."/>
            <person name="Stajich J.E."/>
            <person name="Spatafora J.W."/>
            <person name="Visel A."/>
            <person name="Grigoriev I.V."/>
        </authorList>
    </citation>
    <scope>NUCLEOTIDE SEQUENCE [LARGE SCALE GENOMIC DNA]</scope>
    <source>
        <strain evidence="2 3">NRRL 3301</strain>
    </source>
</reference>
<dbReference type="EMBL" id="MCGT01000002">
    <property type="protein sequence ID" value="ORX62042.1"/>
    <property type="molecule type" value="Genomic_DNA"/>
</dbReference>
<dbReference type="OrthoDB" id="10254221at2759"/>
<sequence length="294" mass="32327">MTEIEKILLTGATGRVGQKVVRDLVAKGVQVTVYVRNLAKSQEMFGTAPTVTHVEGDLSDLTPLQTALPGHSRLFLLTNDFGTMVTTKTRIAELAYAAGVRQIVDLSSRLVTLPWRTSAIGEAHRLAEENAYRLAIEHNAHFVSVRPSRFMSNQIFLDGPHIKAKQTIADHTPPDTPSEWVSPDDISDVITCILSDPIDKHASFAYPLIGDTVSGQARARLFSQVLGKPIHYNALSPKQHYDILAAHAPPALAFDLSSAVLDNPVTHVVPILLGRPNESMEQWLDRNKHFFTTS</sequence>
<feature type="domain" description="NmrA-like" evidence="1">
    <location>
        <begin position="5"/>
        <end position="243"/>
    </location>
</feature>
<dbReference type="InterPro" id="IPR008030">
    <property type="entry name" value="NmrA-like"/>
</dbReference>
<dbReference type="Gene3D" id="3.40.50.720">
    <property type="entry name" value="NAD(P)-binding Rossmann-like Domain"/>
    <property type="match status" value="1"/>
</dbReference>
<dbReference type="PANTHER" id="PTHR43162">
    <property type="match status" value="1"/>
</dbReference>
<dbReference type="PANTHER" id="PTHR43162:SF1">
    <property type="entry name" value="PRESTALK A DIFFERENTIATION PROTEIN A"/>
    <property type="match status" value="1"/>
</dbReference>
<dbReference type="Pfam" id="PF05368">
    <property type="entry name" value="NmrA"/>
    <property type="match status" value="1"/>
</dbReference>
<comment type="caution">
    <text evidence="2">The sequence shown here is derived from an EMBL/GenBank/DDBJ whole genome shotgun (WGS) entry which is preliminary data.</text>
</comment>
<dbReference type="Proteomes" id="UP000242146">
    <property type="component" value="Unassembled WGS sequence"/>
</dbReference>
<organism evidence="2 3">
    <name type="scientific">Hesseltinella vesiculosa</name>
    <dbReference type="NCBI Taxonomy" id="101127"/>
    <lineage>
        <taxon>Eukaryota</taxon>
        <taxon>Fungi</taxon>
        <taxon>Fungi incertae sedis</taxon>
        <taxon>Mucoromycota</taxon>
        <taxon>Mucoromycotina</taxon>
        <taxon>Mucoromycetes</taxon>
        <taxon>Mucorales</taxon>
        <taxon>Cunninghamellaceae</taxon>
        <taxon>Hesseltinella</taxon>
    </lineage>
</organism>
<dbReference type="SUPFAM" id="SSF51735">
    <property type="entry name" value="NAD(P)-binding Rossmann-fold domains"/>
    <property type="match status" value="1"/>
</dbReference>
<name>A0A1X2GVJ0_9FUNG</name>
<dbReference type="STRING" id="101127.A0A1X2GVJ0"/>
<dbReference type="InterPro" id="IPR051604">
    <property type="entry name" value="Ergot_Alk_Oxidoreductase"/>
</dbReference>
<proteinExistence type="predicted"/>
<gene>
    <name evidence="2" type="ORF">DM01DRAFT_1331497</name>
</gene>
<dbReference type="InterPro" id="IPR036291">
    <property type="entry name" value="NAD(P)-bd_dom_sf"/>
</dbReference>
<evidence type="ECO:0000313" key="2">
    <source>
        <dbReference type="EMBL" id="ORX62042.1"/>
    </source>
</evidence>
<dbReference type="AlphaFoldDB" id="A0A1X2GVJ0"/>
<accession>A0A1X2GVJ0</accession>
<keyword evidence="3" id="KW-1185">Reference proteome</keyword>
<evidence type="ECO:0000313" key="3">
    <source>
        <dbReference type="Proteomes" id="UP000242146"/>
    </source>
</evidence>
<evidence type="ECO:0000259" key="1">
    <source>
        <dbReference type="Pfam" id="PF05368"/>
    </source>
</evidence>
<protein>
    <submittedName>
        <fullName evidence="2">NAD(P)-binding protein</fullName>
    </submittedName>
</protein>